<dbReference type="Pfam" id="PF00593">
    <property type="entry name" value="TonB_dep_Rec_b-barrel"/>
    <property type="match status" value="1"/>
</dbReference>
<evidence type="ECO:0000256" key="14">
    <source>
        <dbReference type="RuleBase" id="RU003357"/>
    </source>
</evidence>
<evidence type="ECO:0000256" key="8">
    <source>
        <dbReference type="ARBA" id="ARBA00023065"/>
    </source>
</evidence>
<feature type="chain" id="PRO_5042270123" evidence="15">
    <location>
        <begin position="33"/>
        <end position="791"/>
    </location>
</feature>
<keyword evidence="6 15" id="KW-0732">Signal</keyword>
<dbReference type="GO" id="GO:0006826">
    <property type="term" value="P:iron ion transport"/>
    <property type="evidence" value="ECO:0007669"/>
    <property type="project" value="UniProtKB-KW"/>
</dbReference>
<dbReference type="InterPro" id="IPR036942">
    <property type="entry name" value="Beta-barrel_TonB_sf"/>
</dbReference>
<dbReference type="InterPro" id="IPR039426">
    <property type="entry name" value="TonB-dep_rcpt-like"/>
</dbReference>
<dbReference type="Gene3D" id="2.40.170.20">
    <property type="entry name" value="TonB-dependent receptor, beta-barrel domain"/>
    <property type="match status" value="1"/>
</dbReference>
<dbReference type="PROSITE" id="PS52016">
    <property type="entry name" value="TONB_DEPENDENT_REC_3"/>
    <property type="match status" value="1"/>
</dbReference>
<evidence type="ECO:0000256" key="7">
    <source>
        <dbReference type="ARBA" id="ARBA00023004"/>
    </source>
</evidence>
<keyword evidence="7" id="KW-0408">Iron</keyword>
<protein>
    <submittedName>
        <fullName evidence="18">TonB-dependent receptor</fullName>
    </submittedName>
</protein>
<keyword evidence="4" id="KW-0410">Iron transport</keyword>
<dbReference type="InterPro" id="IPR006311">
    <property type="entry name" value="TAT_signal"/>
</dbReference>
<evidence type="ECO:0000256" key="12">
    <source>
        <dbReference type="PROSITE-ProRule" id="PRU01360"/>
    </source>
</evidence>
<keyword evidence="8" id="KW-0406">Ion transport</keyword>
<evidence type="ECO:0000259" key="17">
    <source>
        <dbReference type="Pfam" id="PF07715"/>
    </source>
</evidence>
<keyword evidence="11 12" id="KW-0998">Cell outer membrane</keyword>
<feature type="short sequence motif" description="TonB C-terminal box" evidence="13">
    <location>
        <begin position="774"/>
        <end position="791"/>
    </location>
</feature>
<name>A0AAE9XV62_9PROT</name>
<evidence type="ECO:0000256" key="13">
    <source>
        <dbReference type="PROSITE-ProRule" id="PRU10144"/>
    </source>
</evidence>
<organism evidence="18 19">
    <name type="scientific">Gimibacter soli</name>
    <dbReference type="NCBI Taxonomy" id="3024400"/>
    <lineage>
        <taxon>Bacteria</taxon>
        <taxon>Pseudomonadati</taxon>
        <taxon>Pseudomonadota</taxon>
        <taxon>Alphaproteobacteria</taxon>
        <taxon>Kordiimonadales</taxon>
        <taxon>Temperatibacteraceae</taxon>
        <taxon>Gimibacter</taxon>
    </lineage>
</organism>
<dbReference type="InterPro" id="IPR010917">
    <property type="entry name" value="TonB_rcpt_CS"/>
</dbReference>
<dbReference type="SUPFAM" id="SSF56935">
    <property type="entry name" value="Porins"/>
    <property type="match status" value="1"/>
</dbReference>
<evidence type="ECO:0000256" key="5">
    <source>
        <dbReference type="ARBA" id="ARBA00022692"/>
    </source>
</evidence>
<keyword evidence="10 12" id="KW-0472">Membrane</keyword>
<keyword evidence="19" id="KW-1185">Reference proteome</keyword>
<dbReference type="GO" id="GO:0009279">
    <property type="term" value="C:cell outer membrane"/>
    <property type="evidence" value="ECO:0007669"/>
    <property type="project" value="UniProtKB-SubCell"/>
</dbReference>
<keyword evidence="18" id="KW-0675">Receptor</keyword>
<proteinExistence type="inferred from homology"/>
<dbReference type="Pfam" id="PF07715">
    <property type="entry name" value="Plug"/>
    <property type="match status" value="1"/>
</dbReference>
<evidence type="ECO:0000256" key="6">
    <source>
        <dbReference type="ARBA" id="ARBA00022729"/>
    </source>
</evidence>
<evidence type="ECO:0000256" key="9">
    <source>
        <dbReference type="ARBA" id="ARBA00023077"/>
    </source>
</evidence>
<keyword evidence="5 12" id="KW-0812">Transmembrane</keyword>
<dbReference type="AlphaFoldDB" id="A0AAE9XV62"/>
<accession>A0AAE9XV62</accession>
<dbReference type="CDD" id="cd01347">
    <property type="entry name" value="ligand_gated_channel"/>
    <property type="match status" value="1"/>
</dbReference>
<dbReference type="Proteomes" id="UP001217500">
    <property type="component" value="Chromosome"/>
</dbReference>
<sequence>MQIEKGHSGLRRQLLASSAVAVLVAVAPAAHAQLIEEIVISAQKREQNMQEVGVSLTAFSGDALKEFGFNDSTQIVAQVPGLNVGTPVGEGNNPSFTLRGVGLNDFNDNNEGPIAVYLDDVYQAALPGLTFQLFDVERVEVLRGPQGTIYGRNATGGLIKFVSRKPTEETEGYIDVEGGAYESLNVKSAISGALGDGVRGRLAAAYGRNGGYVENRMGPTTNEANSIALRGQIEFDVGDDGLLNLKGIYSRSKTDAPQYQHQATLGATGADNLPFCPTDVPRDNYCYADTDDDVHAGEYDRHGDLKIEVKGVHATYEHDFGGIELTNTFSYQNTEKFHEEDTDVGPNPGIEPTFRSENDALSNELRLMGRYDKGFWQVGVFYLDTKVKSANDLPVYWRGDFAALLDSDPAVFGGALEAFTPGYDKGPGLVPAIYYDVDYTQKTKSYAGFAQVEYLLTEELNLTAGIRYTKEKRNFDYINRAPEGYLLNNLLAGLGEANFMSLHAGDVNGFAAALGAGDPDVVSADASRINDDNVIGKVSLDWQVDNRTLLYVTWSKGFKAGGFNAGFIDQTDFLTSDQVAFDPEVLTSYETGVKWTSSDNALRINASGFYYDYNDFQALTFQGLSQFITNASAKFYGGEAEIGMRPVENLDIQLGVSYLDTDVDGVTVQGETADNRRAVLAPKFTANGFIAYTIPMDNGDEIIPSASFNYQSSHYFDITNSDISKQKGYMLVDMRLAYRMEDKGLEFAAFAKNVFDKEYKVYTFDFTGPGGYNQLFYGKPRWWGVSVGYRF</sequence>
<evidence type="ECO:0000256" key="10">
    <source>
        <dbReference type="ARBA" id="ARBA00023136"/>
    </source>
</evidence>
<keyword evidence="2 12" id="KW-0813">Transport</keyword>
<comment type="subcellular location">
    <subcellularLocation>
        <location evidence="1 12">Cell outer membrane</location>
        <topology evidence="1 12">Multi-pass membrane protein</topology>
    </subcellularLocation>
</comment>
<evidence type="ECO:0000313" key="18">
    <source>
        <dbReference type="EMBL" id="WCL55806.1"/>
    </source>
</evidence>
<evidence type="ECO:0000256" key="4">
    <source>
        <dbReference type="ARBA" id="ARBA00022496"/>
    </source>
</evidence>
<keyword evidence="9 14" id="KW-0798">TonB box</keyword>
<feature type="domain" description="TonB-dependent receptor plug" evidence="17">
    <location>
        <begin position="50"/>
        <end position="157"/>
    </location>
</feature>
<evidence type="ECO:0000259" key="16">
    <source>
        <dbReference type="Pfam" id="PF00593"/>
    </source>
</evidence>
<feature type="signal peptide" evidence="15">
    <location>
        <begin position="1"/>
        <end position="32"/>
    </location>
</feature>
<comment type="similarity">
    <text evidence="12 14">Belongs to the TonB-dependent receptor family.</text>
</comment>
<dbReference type="PROSITE" id="PS01156">
    <property type="entry name" value="TONB_DEPENDENT_REC_2"/>
    <property type="match status" value="1"/>
</dbReference>
<dbReference type="InterPro" id="IPR012910">
    <property type="entry name" value="Plug_dom"/>
</dbReference>
<keyword evidence="3 12" id="KW-1134">Transmembrane beta strand</keyword>
<evidence type="ECO:0000256" key="2">
    <source>
        <dbReference type="ARBA" id="ARBA00022448"/>
    </source>
</evidence>
<dbReference type="PANTHER" id="PTHR32552:SF81">
    <property type="entry name" value="TONB-DEPENDENT OUTER MEMBRANE RECEPTOR"/>
    <property type="match status" value="1"/>
</dbReference>
<evidence type="ECO:0000256" key="3">
    <source>
        <dbReference type="ARBA" id="ARBA00022452"/>
    </source>
</evidence>
<evidence type="ECO:0000256" key="15">
    <source>
        <dbReference type="SAM" id="SignalP"/>
    </source>
</evidence>
<reference evidence="18" key="1">
    <citation type="submission" date="2023-01" db="EMBL/GenBank/DDBJ databases">
        <title>The genome sequence of Kordiimonadaceae bacterium 6D33.</title>
        <authorList>
            <person name="Liu Y."/>
        </authorList>
    </citation>
    <scope>NUCLEOTIDE SEQUENCE</scope>
    <source>
        <strain evidence="18">6D33</strain>
    </source>
</reference>
<dbReference type="EMBL" id="CP116805">
    <property type="protein sequence ID" value="WCL55806.1"/>
    <property type="molecule type" value="Genomic_DNA"/>
</dbReference>
<evidence type="ECO:0000313" key="19">
    <source>
        <dbReference type="Proteomes" id="UP001217500"/>
    </source>
</evidence>
<evidence type="ECO:0000256" key="11">
    <source>
        <dbReference type="ARBA" id="ARBA00023237"/>
    </source>
</evidence>
<dbReference type="PROSITE" id="PS51318">
    <property type="entry name" value="TAT"/>
    <property type="match status" value="1"/>
</dbReference>
<evidence type="ECO:0000256" key="1">
    <source>
        <dbReference type="ARBA" id="ARBA00004571"/>
    </source>
</evidence>
<gene>
    <name evidence="18" type="ORF">PH603_03000</name>
</gene>
<dbReference type="RefSeq" id="WP_289505660.1">
    <property type="nucleotide sequence ID" value="NZ_CP116805.1"/>
</dbReference>
<feature type="domain" description="TonB-dependent receptor-like beta-barrel" evidence="16">
    <location>
        <begin position="273"/>
        <end position="754"/>
    </location>
</feature>
<dbReference type="PANTHER" id="PTHR32552">
    <property type="entry name" value="FERRICHROME IRON RECEPTOR-RELATED"/>
    <property type="match status" value="1"/>
</dbReference>
<dbReference type="InterPro" id="IPR000531">
    <property type="entry name" value="Beta-barrel_TonB"/>
</dbReference>
<dbReference type="KEGG" id="gso:PH603_03000"/>